<keyword evidence="2" id="KW-1185">Reference proteome</keyword>
<organism evidence="1 2">
    <name type="scientific">Litoreibacter roseus</name>
    <dbReference type="NCBI Taxonomy" id="2601869"/>
    <lineage>
        <taxon>Bacteria</taxon>
        <taxon>Pseudomonadati</taxon>
        <taxon>Pseudomonadota</taxon>
        <taxon>Alphaproteobacteria</taxon>
        <taxon>Rhodobacterales</taxon>
        <taxon>Roseobacteraceae</taxon>
        <taxon>Litoreibacter</taxon>
    </lineage>
</organism>
<protein>
    <submittedName>
        <fullName evidence="1">Uncharacterized protein</fullName>
    </submittedName>
</protein>
<name>A0A6N6JIU9_9RHOB</name>
<evidence type="ECO:0000313" key="1">
    <source>
        <dbReference type="EMBL" id="GFE66044.1"/>
    </source>
</evidence>
<gene>
    <name evidence="1" type="ORF">KIN_31180</name>
</gene>
<dbReference type="OrthoDB" id="6058756at2"/>
<dbReference type="EMBL" id="BLJE01000003">
    <property type="protein sequence ID" value="GFE66044.1"/>
    <property type="molecule type" value="Genomic_DNA"/>
</dbReference>
<comment type="caution">
    <text evidence="1">The sequence shown here is derived from an EMBL/GenBank/DDBJ whole genome shotgun (WGS) entry which is preliminary data.</text>
</comment>
<dbReference type="RefSeq" id="WP_159808686.1">
    <property type="nucleotide sequence ID" value="NZ_BLJE01000003.1"/>
</dbReference>
<dbReference type="Proteomes" id="UP000436822">
    <property type="component" value="Unassembled WGS sequence"/>
</dbReference>
<dbReference type="AlphaFoldDB" id="A0A6N6JIU9"/>
<evidence type="ECO:0000313" key="2">
    <source>
        <dbReference type="Proteomes" id="UP000436822"/>
    </source>
</evidence>
<sequence>MRLRRGLPEYLQATKAWATLKPGPRALYIERKRRYTGSNNGRIVLSHCTAAEAINVSRNTVGAYFDDLAERGLTAMTRAPTL</sequence>
<accession>A0A6N6JIU9</accession>
<reference evidence="1 2" key="1">
    <citation type="submission" date="2019-12" db="EMBL/GenBank/DDBJ databases">
        <title>Litoreibacter badius sp. nov., a novel bacteriochlorophyll a-containing bacterium in the genus Litoreibacter.</title>
        <authorList>
            <person name="Kanamuro M."/>
            <person name="Takabe Y."/>
            <person name="Mori K."/>
            <person name="Takaichi S."/>
            <person name="Hanada S."/>
        </authorList>
    </citation>
    <scope>NUCLEOTIDE SEQUENCE [LARGE SCALE GENOMIC DNA]</scope>
    <source>
        <strain evidence="1 2">K6</strain>
    </source>
</reference>
<proteinExistence type="predicted"/>